<accession>A0A087UCQ7</accession>
<dbReference type="PANTHER" id="PTHR13318:SF152">
    <property type="entry name" value="F-BOX_LRR-REPEAT PROTEIN 4"/>
    <property type="match status" value="1"/>
</dbReference>
<dbReference type="SMART" id="SM00367">
    <property type="entry name" value="LRR_CC"/>
    <property type="match status" value="6"/>
</dbReference>
<evidence type="ECO:0000313" key="2">
    <source>
        <dbReference type="EMBL" id="KFM75146.1"/>
    </source>
</evidence>
<dbReference type="OrthoDB" id="2153609at2759"/>
<dbReference type="OMA" id="TISIHCR"/>
<keyword evidence="3" id="KW-1185">Reference proteome</keyword>
<dbReference type="PANTHER" id="PTHR13318">
    <property type="entry name" value="PARTNER OF PAIRED, ISOFORM B-RELATED"/>
    <property type="match status" value="1"/>
</dbReference>
<protein>
    <submittedName>
        <fullName evidence="2">F-box/LRR-repeat protein 4</fullName>
    </submittedName>
</protein>
<evidence type="ECO:0000313" key="3">
    <source>
        <dbReference type="Proteomes" id="UP000054359"/>
    </source>
</evidence>
<dbReference type="SUPFAM" id="SSF52047">
    <property type="entry name" value="RNI-like"/>
    <property type="match status" value="1"/>
</dbReference>
<name>A0A087UCQ7_STEMI</name>
<dbReference type="AlphaFoldDB" id="A0A087UCQ7"/>
<dbReference type="STRING" id="407821.A0A087UCQ7"/>
<gene>
    <name evidence="2" type="ORF">X975_15042</name>
</gene>
<dbReference type="Proteomes" id="UP000054359">
    <property type="component" value="Unassembled WGS sequence"/>
</dbReference>
<dbReference type="GO" id="GO:0019005">
    <property type="term" value="C:SCF ubiquitin ligase complex"/>
    <property type="evidence" value="ECO:0007669"/>
    <property type="project" value="TreeGrafter"/>
</dbReference>
<dbReference type="EMBL" id="KK119233">
    <property type="protein sequence ID" value="KFM75146.1"/>
    <property type="molecule type" value="Genomic_DNA"/>
</dbReference>
<dbReference type="Gene3D" id="3.80.10.10">
    <property type="entry name" value="Ribonuclease Inhibitor"/>
    <property type="match status" value="1"/>
</dbReference>
<feature type="non-terminal residue" evidence="2">
    <location>
        <position position="227"/>
    </location>
</feature>
<dbReference type="GO" id="GO:0031146">
    <property type="term" value="P:SCF-dependent proteasomal ubiquitin-dependent protein catabolic process"/>
    <property type="evidence" value="ECO:0007669"/>
    <property type="project" value="TreeGrafter"/>
</dbReference>
<dbReference type="InterPro" id="IPR006553">
    <property type="entry name" value="Leu-rich_rpt_Cys-con_subtyp"/>
</dbReference>
<reference evidence="2 3" key="1">
    <citation type="submission" date="2013-11" db="EMBL/GenBank/DDBJ databases">
        <title>Genome sequencing of Stegodyphus mimosarum.</title>
        <authorList>
            <person name="Bechsgaard J."/>
        </authorList>
    </citation>
    <scope>NUCLEOTIDE SEQUENCE [LARGE SCALE GENOMIC DNA]</scope>
</reference>
<dbReference type="InterPro" id="IPR057207">
    <property type="entry name" value="FBXL15_LRR"/>
</dbReference>
<feature type="domain" description="F-box/LRR-repeat protein 15-like leucin rich repeat" evidence="1">
    <location>
        <begin position="23"/>
        <end position="184"/>
    </location>
</feature>
<organism evidence="2 3">
    <name type="scientific">Stegodyphus mimosarum</name>
    <name type="common">African social velvet spider</name>
    <dbReference type="NCBI Taxonomy" id="407821"/>
    <lineage>
        <taxon>Eukaryota</taxon>
        <taxon>Metazoa</taxon>
        <taxon>Ecdysozoa</taxon>
        <taxon>Arthropoda</taxon>
        <taxon>Chelicerata</taxon>
        <taxon>Arachnida</taxon>
        <taxon>Araneae</taxon>
        <taxon>Araneomorphae</taxon>
        <taxon>Entelegynae</taxon>
        <taxon>Eresoidea</taxon>
        <taxon>Eresidae</taxon>
        <taxon>Stegodyphus</taxon>
    </lineage>
</organism>
<dbReference type="Pfam" id="PF25372">
    <property type="entry name" value="DUF7885"/>
    <property type="match status" value="1"/>
</dbReference>
<dbReference type="InterPro" id="IPR032675">
    <property type="entry name" value="LRR_dom_sf"/>
</dbReference>
<proteinExistence type="predicted"/>
<evidence type="ECO:0000259" key="1">
    <source>
        <dbReference type="Pfam" id="PF25372"/>
    </source>
</evidence>
<sequence>MHLNLSSCSFVNDCAIKAIASHCLCLQELILQSCRSSDLTRTGFNYISLIQNLTYLDLYRTLIDDSSIFSIIKSCSKLEHLFLGSCIGIKDFNEVAQAIGRNLKNLKTLDLWRATSLNCAGVKEIAEHCNDLIELDLGWCYLIEASCGCIRQLLSNCTKVKKLGLSAIRSISNNDVDIIACKCKAIEQLDILGLSEVTVDAVRTLLQSCKMLKLLDVSYCNTSVKSA</sequence>